<dbReference type="InterPro" id="IPR025272">
    <property type="entry name" value="SocA_Panacea"/>
</dbReference>
<feature type="domain" description="Antitoxin SocA-like Panacea" evidence="1">
    <location>
        <begin position="29"/>
        <end position="133"/>
    </location>
</feature>
<evidence type="ECO:0000313" key="3">
    <source>
        <dbReference type="Proteomes" id="UP000253918"/>
    </source>
</evidence>
<accession>A0A369VWM6</accession>
<evidence type="ECO:0000259" key="1">
    <source>
        <dbReference type="Pfam" id="PF13274"/>
    </source>
</evidence>
<sequence length="185" mass="20777">MYNAAKAAQIIAYLALKTPARSINMLKAIKLVYISDREALRRFGYPMLDEPRVSMRHGPVNSWTYDNAKGEVENASWAAVLDDRENHLIGVKPDITANELDELSDAEVEVLDEVWGKFGGMTQWQLVEWTHNSDNVPEWEDPGFSSDPIPLERVLRAVGIGNANEHARFLKDQAAVGRIFAELAK</sequence>
<proteinExistence type="predicted"/>
<dbReference type="EMBL" id="QQNB01000002">
    <property type="protein sequence ID" value="RDE05570.1"/>
    <property type="molecule type" value="Genomic_DNA"/>
</dbReference>
<dbReference type="Pfam" id="PF13274">
    <property type="entry name" value="SocA_Panacea"/>
    <property type="match status" value="1"/>
</dbReference>
<dbReference type="OrthoDB" id="9813053at2"/>
<reference evidence="2 3" key="1">
    <citation type="submission" date="2018-07" db="EMBL/GenBank/DDBJ databases">
        <title>a novel species of Sphingomonas isolated from the rhizosphere soil of Araceae plant.</title>
        <authorList>
            <person name="Zhiyong W."/>
            <person name="Qinglan Z."/>
            <person name="Zhiwei F."/>
            <person name="Ding X."/>
            <person name="Gejiao W."/>
            <person name="Shixue Z."/>
        </authorList>
    </citation>
    <scope>NUCLEOTIDE SEQUENCE [LARGE SCALE GENOMIC DNA]</scope>
    <source>
        <strain evidence="2 3">WZY 27</strain>
    </source>
</reference>
<protein>
    <submittedName>
        <fullName evidence="2">DUF4065 domain-containing protein</fullName>
    </submittedName>
</protein>
<dbReference type="AlphaFoldDB" id="A0A369VWM6"/>
<evidence type="ECO:0000313" key="2">
    <source>
        <dbReference type="EMBL" id="RDE05570.1"/>
    </source>
</evidence>
<name>A0A369VWM6_9SPHN</name>
<keyword evidence="3" id="KW-1185">Reference proteome</keyword>
<dbReference type="Proteomes" id="UP000253918">
    <property type="component" value="Unassembled WGS sequence"/>
</dbReference>
<organism evidence="2 3">
    <name type="scientific">Sphingomonas aracearum</name>
    <dbReference type="NCBI Taxonomy" id="2283317"/>
    <lineage>
        <taxon>Bacteria</taxon>
        <taxon>Pseudomonadati</taxon>
        <taxon>Pseudomonadota</taxon>
        <taxon>Alphaproteobacteria</taxon>
        <taxon>Sphingomonadales</taxon>
        <taxon>Sphingomonadaceae</taxon>
        <taxon>Sphingomonas</taxon>
    </lineage>
</organism>
<gene>
    <name evidence="2" type="ORF">DVW87_10070</name>
</gene>
<comment type="caution">
    <text evidence="2">The sequence shown here is derived from an EMBL/GenBank/DDBJ whole genome shotgun (WGS) entry which is preliminary data.</text>
</comment>